<dbReference type="AlphaFoldDB" id="A0A7J7L3A1"/>
<dbReference type="Proteomes" id="UP000541444">
    <property type="component" value="Unassembled WGS sequence"/>
</dbReference>
<protein>
    <submittedName>
        <fullName evidence="1">Uncharacterized protein</fullName>
    </submittedName>
</protein>
<sequence>PSPAKNPIVFDHLVNTFGFTVHKAIKASKDFSYSASPSTLSIVPDFLKWTLCYTDAQITTIFSRRPTLLSSNILRDVTRNLKHIFLEM</sequence>
<keyword evidence="2" id="KW-1185">Reference proteome</keyword>
<name>A0A7J7L3A1_9MAGN</name>
<dbReference type="EMBL" id="JACGCM010002660">
    <property type="protein sequence ID" value="KAF6137106.1"/>
    <property type="molecule type" value="Genomic_DNA"/>
</dbReference>
<organism evidence="1 2">
    <name type="scientific">Kingdonia uniflora</name>
    <dbReference type="NCBI Taxonomy" id="39325"/>
    <lineage>
        <taxon>Eukaryota</taxon>
        <taxon>Viridiplantae</taxon>
        <taxon>Streptophyta</taxon>
        <taxon>Embryophyta</taxon>
        <taxon>Tracheophyta</taxon>
        <taxon>Spermatophyta</taxon>
        <taxon>Magnoliopsida</taxon>
        <taxon>Ranunculales</taxon>
        <taxon>Circaeasteraceae</taxon>
        <taxon>Kingdonia</taxon>
    </lineage>
</organism>
<feature type="non-terminal residue" evidence="1">
    <location>
        <position position="1"/>
    </location>
</feature>
<gene>
    <name evidence="1" type="ORF">GIB67_030870</name>
</gene>
<proteinExistence type="predicted"/>
<reference evidence="1 2" key="1">
    <citation type="journal article" date="2020" name="IScience">
        <title>Genome Sequencing of the Endangered Kingdonia uniflora (Circaeasteraceae, Ranunculales) Reveals Potential Mechanisms of Evolutionary Specialization.</title>
        <authorList>
            <person name="Sun Y."/>
            <person name="Deng T."/>
            <person name="Zhang A."/>
            <person name="Moore M.J."/>
            <person name="Landis J.B."/>
            <person name="Lin N."/>
            <person name="Zhang H."/>
            <person name="Zhang X."/>
            <person name="Huang J."/>
            <person name="Zhang X."/>
            <person name="Sun H."/>
            <person name="Wang H."/>
        </authorList>
    </citation>
    <scope>NUCLEOTIDE SEQUENCE [LARGE SCALE GENOMIC DNA]</scope>
    <source>
        <strain evidence="1">TB1705</strain>
        <tissue evidence="1">Leaf</tissue>
    </source>
</reference>
<evidence type="ECO:0000313" key="1">
    <source>
        <dbReference type="EMBL" id="KAF6137106.1"/>
    </source>
</evidence>
<comment type="caution">
    <text evidence="1">The sequence shown here is derived from an EMBL/GenBank/DDBJ whole genome shotgun (WGS) entry which is preliminary data.</text>
</comment>
<evidence type="ECO:0000313" key="2">
    <source>
        <dbReference type="Proteomes" id="UP000541444"/>
    </source>
</evidence>
<accession>A0A7J7L3A1</accession>